<keyword evidence="4" id="KW-0472">Membrane</keyword>
<dbReference type="Pfam" id="PF02518">
    <property type="entry name" value="HATPase_c"/>
    <property type="match status" value="1"/>
</dbReference>
<gene>
    <name evidence="6" type="ORF">SAMN05443668_110212</name>
</gene>
<dbReference type="Proteomes" id="UP000184440">
    <property type="component" value="Unassembled WGS sequence"/>
</dbReference>
<feature type="transmembrane region" description="Helical" evidence="4">
    <location>
        <begin position="233"/>
        <end position="253"/>
    </location>
</feature>
<keyword evidence="2 6" id="KW-0418">Kinase</keyword>
<dbReference type="STRING" id="134849.SAMN05443668_110212"/>
<keyword evidence="4" id="KW-0812">Transmembrane</keyword>
<feature type="transmembrane region" description="Helical" evidence="4">
    <location>
        <begin position="125"/>
        <end position="145"/>
    </location>
</feature>
<dbReference type="GO" id="GO:0000160">
    <property type="term" value="P:phosphorelay signal transduction system"/>
    <property type="evidence" value="ECO:0007669"/>
    <property type="project" value="UniProtKB-KW"/>
</dbReference>
<evidence type="ECO:0000259" key="5">
    <source>
        <dbReference type="Pfam" id="PF02518"/>
    </source>
</evidence>
<organism evidence="6 7">
    <name type="scientific">Cryptosporangium aurantiacum</name>
    <dbReference type="NCBI Taxonomy" id="134849"/>
    <lineage>
        <taxon>Bacteria</taxon>
        <taxon>Bacillati</taxon>
        <taxon>Actinomycetota</taxon>
        <taxon>Actinomycetes</taxon>
        <taxon>Cryptosporangiales</taxon>
        <taxon>Cryptosporangiaceae</taxon>
        <taxon>Cryptosporangium</taxon>
    </lineage>
</organism>
<dbReference type="InterPro" id="IPR050482">
    <property type="entry name" value="Sensor_HK_TwoCompSys"/>
</dbReference>
<evidence type="ECO:0000313" key="7">
    <source>
        <dbReference type="Proteomes" id="UP000184440"/>
    </source>
</evidence>
<feature type="transmembrane region" description="Helical" evidence="4">
    <location>
        <begin position="67"/>
        <end position="84"/>
    </location>
</feature>
<reference evidence="6 7" key="1">
    <citation type="submission" date="2016-11" db="EMBL/GenBank/DDBJ databases">
        <authorList>
            <person name="Jaros S."/>
            <person name="Januszkiewicz K."/>
            <person name="Wedrychowicz H."/>
        </authorList>
    </citation>
    <scope>NUCLEOTIDE SEQUENCE [LARGE SCALE GENOMIC DNA]</scope>
    <source>
        <strain evidence="6 7">DSM 46144</strain>
    </source>
</reference>
<evidence type="ECO:0000313" key="6">
    <source>
        <dbReference type="EMBL" id="SHN44445.1"/>
    </source>
</evidence>
<sequence>MGVSVARRTNSALRVLAIAALAGAIAFGCGLPYWADHPWHGALAVAECCVTAAAGAALLGSTATRPTGALLIVAGLAWAVSGAAGRNAGVFPLLADWASATFFLTLSVAVLLYPTGRLQHRVETWWTYGAVAAIGIGQLLVTVVGRPEWLGYSADVAWPTLLGDRDAFERVLVAVSAATVVLALTYAAVLGFRVRRATAFARPTTIGVVVVVASVGLVVAATQRGQALVELDAAYDAALVQGTVALVVPLALLGAGVYERWLAASVTDRLLRQTQPASVVRIRDALRTVLRDPTLELLFWSPDQSGWVDTAGHPTTVNLSRAATRAAGTPDGRWLRLVASTDGSPLAVVDVDRSLGASRRFVDAAISAGRPALQNAQLEAVVRAQQATVVEQLRRTRHAQAEALAAETRARRRLEHDLHDRVQVQITATLQRLAVAMHRNDDPQVAALLAECRRLLDAASRDVRLFARGINPAVLESDGLRGALRALADGFPGLVDAKVVATRFPAALESGLFLALSEAVANAVRHAGASSIVVEVEQDGDVVVGRVTDDGSGTARLSPAGGLENLRERIAALGGGTELHSEPGQGTRVTIRLPV</sequence>
<feature type="domain" description="Histidine kinase/HSP90-like ATPase" evidence="5">
    <location>
        <begin position="509"/>
        <end position="594"/>
    </location>
</feature>
<protein>
    <submittedName>
        <fullName evidence="6">Histidine kinase-, DNA gyrase B-, and HSP90-like ATPase</fullName>
    </submittedName>
</protein>
<dbReference type="SUPFAM" id="SSF55874">
    <property type="entry name" value="ATPase domain of HSP90 chaperone/DNA topoisomerase II/histidine kinase"/>
    <property type="match status" value="1"/>
</dbReference>
<keyword evidence="3" id="KW-0902">Two-component regulatory system</keyword>
<evidence type="ECO:0000256" key="2">
    <source>
        <dbReference type="ARBA" id="ARBA00022777"/>
    </source>
</evidence>
<proteinExistence type="predicted"/>
<keyword evidence="1" id="KW-0808">Transferase</keyword>
<keyword evidence="4" id="KW-1133">Transmembrane helix</keyword>
<dbReference type="InterPro" id="IPR003594">
    <property type="entry name" value="HATPase_dom"/>
</dbReference>
<evidence type="ECO:0000256" key="4">
    <source>
        <dbReference type="SAM" id="Phobius"/>
    </source>
</evidence>
<keyword evidence="7" id="KW-1185">Reference proteome</keyword>
<dbReference type="GO" id="GO:0016301">
    <property type="term" value="F:kinase activity"/>
    <property type="evidence" value="ECO:0007669"/>
    <property type="project" value="UniProtKB-KW"/>
</dbReference>
<dbReference type="PROSITE" id="PS51257">
    <property type="entry name" value="PROKAR_LIPOPROTEIN"/>
    <property type="match status" value="1"/>
</dbReference>
<dbReference type="Gene3D" id="3.30.565.10">
    <property type="entry name" value="Histidine kinase-like ATPase, C-terminal domain"/>
    <property type="match status" value="1"/>
</dbReference>
<dbReference type="AlphaFoldDB" id="A0A1M7RDV3"/>
<evidence type="ECO:0000256" key="3">
    <source>
        <dbReference type="ARBA" id="ARBA00023012"/>
    </source>
</evidence>
<dbReference type="EMBL" id="FRCS01000010">
    <property type="protein sequence ID" value="SHN44445.1"/>
    <property type="molecule type" value="Genomic_DNA"/>
</dbReference>
<dbReference type="InterPro" id="IPR036890">
    <property type="entry name" value="HATPase_C_sf"/>
</dbReference>
<feature type="transmembrane region" description="Helical" evidence="4">
    <location>
        <begin position="171"/>
        <end position="192"/>
    </location>
</feature>
<dbReference type="PANTHER" id="PTHR24421">
    <property type="entry name" value="NITRATE/NITRITE SENSOR PROTEIN NARX-RELATED"/>
    <property type="match status" value="1"/>
</dbReference>
<accession>A0A1M7RDV3</accession>
<feature type="transmembrane region" description="Helical" evidence="4">
    <location>
        <begin position="12"/>
        <end position="35"/>
    </location>
</feature>
<feature type="transmembrane region" description="Helical" evidence="4">
    <location>
        <begin position="41"/>
        <end position="60"/>
    </location>
</feature>
<name>A0A1M7RDV3_9ACTN</name>
<dbReference type="CDD" id="cd16917">
    <property type="entry name" value="HATPase_UhpB-NarQ-NarX-like"/>
    <property type="match status" value="1"/>
</dbReference>
<evidence type="ECO:0000256" key="1">
    <source>
        <dbReference type="ARBA" id="ARBA00022679"/>
    </source>
</evidence>
<feature type="transmembrane region" description="Helical" evidence="4">
    <location>
        <begin position="204"/>
        <end position="221"/>
    </location>
</feature>
<feature type="transmembrane region" description="Helical" evidence="4">
    <location>
        <begin position="90"/>
        <end position="113"/>
    </location>
</feature>